<dbReference type="Pfam" id="PF25600">
    <property type="entry name" value="TRIM_CC"/>
    <property type="match status" value="1"/>
</dbReference>
<dbReference type="FunFam" id="2.60.120.920:FF:000004">
    <property type="entry name" value="Butyrophilin subfamily 1 member A1"/>
    <property type="match status" value="1"/>
</dbReference>
<reference evidence="10" key="1">
    <citation type="submission" date="2025-08" db="UniProtKB">
        <authorList>
            <consortium name="Ensembl"/>
        </authorList>
    </citation>
    <scope>IDENTIFICATION</scope>
</reference>
<feature type="region of interest" description="Disordered" evidence="6">
    <location>
        <begin position="139"/>
        <end position="163"/>
    </location>
</feature>
<evidence type="ECO:0000259" key="8">
    <source>
        <dbReference type="PROSITE" id="PS50119"/>
    </source>
</evidence>
<dbReference type="PANTHER" id="PTHR24103">
    <property type="entry name" value="E3 UBIQUITIN-PROTEIN LIGASE TRIM"/>
    <property type="match status" value="1"/>
</dbReference>
<dbReference type="InterPro" id="IPR003877">
    <property type="entry name" value="SPRY_dom"/>
</dbReference>
<evidence type="ECO:0000256" key="6">
    <source>
        <dbReference type="SAM" id="MobiDB-lite"/>
    </source>
</evidence>
<dbReference type="InterPro" id="IPR050143">
    <property type="entry name" value="TRIM/RBCC"/>
</dbReference>
<accession>A0A672K315</accession>
<evidence type="ECO:0000256" key="4">
    <source>
        <dbReference type="PROSITE-ProRule" id="PRU00024"/>
    </source>
</evidence>
<dbReference type="InterPro" id="IPR001841">
    <property type="entry name" value="Znf_RING"/>
</dbReference>
<proteinExistence type="predicted"/>
<feature type="domain" description="B30.2/SPRY" evidence="9">
    <location>
        <begin position="371"/>
        <end position="566"/>
    </location>
</feature>
<dbReference type="InParanoid" id="A0A672K315"/>
<feature type="region of interest" description="Disordered" evidence="6">
    <location>
        <begin position="79"/>
        <end position="114"/>
    </location>
</feature>
<dbReference type="InterPro" id="IPR043136">
    <property type="entry name" value="B30.2/SPRY_sf"/>
</dbReference>
<keyword evidence="5" id="KW-0175">Coiled coil</keyword>
<dbReference type="AlphaFoldDB" id="A0A672K315"/>
<dbReference type="SMART" id="SM00589">
    <property type="entry name" value="PRY"/>
    <property type="match status" value="1"/>
</dbReference>
<dbReference type="InterPro" id="IPR058030">
    <property type="entry name" value="TRIM8/14/16/25/29/45/65_CC"/>
</dbReference>
<dbReference type="Gene3D" id="3.30.160.60">
    <property type="entry name" value="Classic Zinc Finger"/>
    <property type="match status" value="1"/>
</dbReference>
<keyword evidence="11" id="KW-1185">Reference proteome</keyword>
<dbReference type="InterPro" id="IPR006574">
    <property type="entry name" value="PRY"/>
</dbReference>
<feature type="compositionally biased region" description="Polar residues" evidence="6">
    <location>
        <begin position="139"/>
        <end position="160"/>
    </location>
</feature>
<evidence type="ECO:0008006" key="12">
    <source>
        <dbReference type="Google" id="ProtNLM"/>
    </source>
</evidence>
<dbReference type="PROSITE" id="PS00518">
    <property type="entry name" value="ZF_RING_1"/>
    <property type="match status" value="1"/>
</dbReference>
<dbReference type="Proteomes" id="UP000472262">
    <property type="component" value="Unassembled WGS sequence"/>
</dbReference>
<dbReference type="InterPro" id="IPR001870">
    <property type="entry name" value="B30.2/SPRY"/>
</dbReference>
<feature type="domain" description="B box-type" evidence="8">
    <location>
        <begin position="182"/>
        <end position="222"/>
    </location>
</feature>
<feature type="compositionally biased region" description="Basic and acidic residues" evidence="6">
    <location>
        <begin position="91"/>
        <end position="105"/>
    </location>
</feature>
<dbReference type="SMART" id="SM00449">
    <property type="entry name" value="SPRY"/>
    <property type="match status" value="1"/>
</dbReference>
<dbReference type="InterPro" id="IPR013083">
    <property type="entry name" value="Znf_RING/FYVE/PHD"/>
</dbReference>
<dbReference type="SMART" id="SM00184">
    <property type="entry name" value="RING"/>
    <property type="match status" value="1"/>
</dbReference>
<dbReference type="SUPFAM" id="SSF49899">
    <property type="entry name" value="Concanavalin A-like lectins/glucanases"/>
    <property type="match status" value="1"/>
</dbReference>
<dbReference type="Pfam" id="PF13765">
    <property type="entry name" value="PRY"/>
    <property type="match status" value="1"/>
</dbReference>
<evidence type="ECO:0000256" key="3">
    <source>
        <dbReference type="ARBA" id="ARBA00022833"/>
    </source>
</evidence>
<keyword evidence="3" id="KW-0862">Zinc</keyword>
<dbReference type="PROSITE" id="PS50089">
    <property type="entry name" value="ZF_RING_2"/>
    <property type="match status" value="1"/>
</dbReference>
<evidence type="ECO:0000256" key="2">
    <source>
        <dbReference type="ARBA" id="ARBA00022771"/>
    </source>
</evidence>
<dbReference type="CDD" id="cd13733">
    <property type="entry name" value="SPRY_PRY_C-I_1"/>
    <property type="match status" value="1"/>
</dbReference>
<protein>
    <recommendedName>
        <fullName evidence="12">Bloodthirsty-related gene family, member 1</fullName>
    </recommendedName>
</protein>
<keyword evidence="1" id="KW-0479">Metal-binding</keyword>
<evidence type="ECO:0000259" key="7">
    <source>
        <dbReference type="PROSITE" id="PS50089"/>
    </source>
</evidence>
<dbReference type="GO" id="GO:0008270">
    <property type="term" value="F:zinc ion binding"/>
    <property type="evidence" value="ECO:0007669"/>
    <property type="project" value="UniProtKB-KW"/>
</dbReference>
<evidence type="ECO:0000256" key="5">
    <source>
        <dbReference type="SAM" id="Coils"/>
    </source>
</evidence>
<dbReference type="Pfam" id="PF00622">
    <property type="entry name" value="SPRY"/>
    <property type="match status" value="1"/>
</dbReference>
<reference evidence="10" key="2">
    <citation type="submission" date="2025-09" db="UniProtKB">
        <authorList>
            <consortium name="Ensembl"/>
        </authorList>
    </citation>
    <scope>IDENTIFICATION</scope>
</reference>
<dbReference type="OMA" id="RAELMIR"/>
<dbReference type="Pfam" id="PF00643">
    <property type="entry name" value="zf-B_box"/>
    <property type="match status" value="1"/>
</dbReference>
<evidence type="ECO:0000313" key="11">
    <source>
        <dbReference type="Proteomes" id="UP000472262"/>
    </source>
</evidence>
<dbReference type="InterPro" id="IPR027370">
    <property type="entry name" value="Znf-RING_euk"/>
</dbReference>
<name>A0A672K315_SINGR</name>
<feature type="domain" description="RING-type" evidence="7">
    <location>
        <begin position="15"/>
        <end position="55"/>
    </location>
</feature>
<dbReference type="Gene3D" id="3.30.40.10">
    <property type="entry name" value="Zinc/RING finger domain, C3HC4 (zinc finger)"/>
    <property type="match status" value="1"/>
</dbReference>
<dbReference type="SUPFAM" id="SSF57845">
    <property type="entry name" value="B-box zinc-binding domain"/>
    <property type="match status" value="1"/>
</dbReference>
<dbReference type="InterPro" id="IPR000315">
    <property type="entry name" value="Znf_B-box"/>
</dbReference>
<dbReference type="InterPro" id="IPR003879">
    <property type="entry name" value="Butyrophylin_SPRY"/>
</dbReference>
<evidence type="ECO:0000313" key="10">
    <source>
        <dbReference type="Ensembl" id="ENSSGRP00000002986.1"/>
    </source>
</evidence>
<keyword evidence="2 4" id="KW-0863">Zinc-finger</keyword>
<dbReference type="SUPFAM" id="SSF57850">
    <property type="entry name" value="RING/U-box"/>
    <property type="match status" value="1"/>
</dbReference>
<evidence type="ECO:0000256" key="1">
    <source>
        <dbReference type="ARBA" id="ARBA00022723"/>
    </source>
</evidence>
<dbReference type="InterPro" id="IPR017907">
    <property type="entry name" value="Znf_RING_CS"/>
</dbReference>
<dbReference type="Pfam" id="PF13445">
    <property type="entry name" value="zf-RING_UBOX"/>
    <property type="match status" value="1"/>
</dbReference>
<organism evidence="10 11">
    <name type="scientific">Sinocyclocheilus grahami</name>
    <name type="common">Dianchi golden-line fish</name>
    <name type="synonym">Barbus grahami</name>
    <dbReference type="NCBI Taxonomy" id="75366"/>
    <lineage>
        <taxon>Eukaryota</taxon>
        <taxon>Metazoa</taxon>
        <taxon>Chordata</taxon>
        <taxon>Craniata</taxon>
        <taxon>Vertebrata</taxon>
        <taxon>Euteleostomi</taxon>
        <taxon>Actinopterygii</taxon>
        <taxon>Neopterygii</taxon>
        <taxon>Teleostei</taxon>
        <taxon>Ostariophysi</taxon>
        <taxon>Cypriniformes</taxon>
        <taxon>Cyprinidae</taxon>
        <taxon>Cyprininae</taxon>
        <taxon>Sinocyclocheilus</taxon>
    </lineage>
</organism>
<dbReference type="InterPro" id="IPR013320">
    <property type="entry name" value="ConA-like_dom_sf"/>
</dbReference>
<dbReference type="PROSITE" id="PS50188">
    <property type="entry name" value="B302_SPRY"/>
    <property type="match status" value="1"/>
</dbReference>
<dbReference type="Gene3D" id="2.60.120.920">
    <property type="match status" value="1"/>
</dbReference>
<sequence>MPFSRNFLSEEQLLCSICLDVFDNPVSTPCGHSFCMTCIGHYWDSVKHCQCPLCKQTFKRKPDLHINRTLREIIEQFKRMKENPGASGGDRAGREAEEGVRKQDSVDGTVRPGQLPGYLLEEMKQRLARHRAYSISLASHNETGSELPVTPNTESTSDTQPPGFARQVSLRRYTLSGAADAMKVPLCPKHHRNLELFCRSDLECVCVECGQTEHQSHDITCAEKEWQSHKMKIGITETEIQEMTKERMQKVDEIKQSLVDMKVSNAEASLRSMQLFGALISSLERSQAGLLEVTEINRRSAEHQAELMIRELEQEITELRKRGTALAKLAQTENYITGLKGYSDVSAPMSMKDWTGVSLTCDLGTKAVYSSVCQLVEQFKEELQKVPAVLDVTLDTNTAHPRLILSEDKKKVWCGERHQQVPINHERFDRVVCVLGCEGFTSGRHYWEVEVDGKTDWDLGVASHSCNRKGKITVSPSNGYWFLSLRDKSNYAFRTEPSTALPLSLRPQKIGLFVDYEKGQLSFYNVDAKMHIYTFMDNFSETIYPFFSPCTNKTGTNDAPLVITPVLLD</sequence>
<feature type="coiled-coil region" evidence="5">
    <location>
        <begin position="298"/>
        <end position="329"/>
    </location>
</feature>
<dbReference type="CDD" id="cd19769">
    <property type="entry name" value="Bbox2_TRIM16-like"/>
    <property type="match status" value="1"/>
</dbReference>
<dbReference type="PRINTS" id="PR01407">
    <property type="entry name" value="BUTYPHLNCDUF"/>
</dbReference>
<dbReference type="Ensembl" id="ENSSGRT00000003253.1">
    <property type="protein sequence ID" value="ENSSGRP00000002986.1"/>
    <property type="gene ID" value="ENSSGRG00000001894.1"/>
</dbReference>
<evidence type="ECO:0000259" key="9">
    <source>
        <dbReference type="PROSITE" id="PS50188"/>
    </source>
</evidence>
<dbReference type="PROSITE" id="PS50119">
    <property type="entry name" value="ZF_BBOX"/>
    <property type="match status" value="1"/>
</dbReference>